<dbReference type="InterPro" id="IPR013572">
    <property type="entry name" value="Tscrpt_reg_MAATS_C"/>
</dbReference>
<protein>
    <submittedName>
        <fullName evidence="7">TetR family transcriptional regulator</fullName>
    </submittedName>
</protein>
<evidence type="ECO:0000313" key="8">
    <source>
        <dbReference type="Proteomes" id="UP000285310"/>
    </source>
</evidence>
<keyword evidence="2" id="KW-0805">Transcription regulation</keyword>
<dbReference type="PROSITE" id="PS01081">
    <property type="entry name" value="HTH_TETR_1"/>
    <property type="match status" value="1"/>
</dbReference>
<dbReference type="InterPro" id="IPR036271">
    <property type="entry name" value="Tet_transcr_reg_TetR-rel_C_sf"/>
</dbReference>
<evidence type="ECO:0000259" key="6">
    <source>
        <dbReference type="PROSITE" id="PS50977"/>
    </source>
</evidence>
<dbReference type="GO" id="GO:0000976">
    <property type="term" value="F:transcription cis-regulatory region binding"/>
    <property type="evidence" value="ECO:0007669"/>
    <property type="project" value="TreeGrafter"/>
</dbReference>
<dbReference type="InterPro" id="IPR009057">
    <property type="entry name" value="Homeodomain-like_sf"/>
</dbReference>
<feature type="DNA-binding region" description="H-T-H motif" evidence="5">
    <location>
        <begin position="33"/>
        <end position="52"/>
    </location>
</feature>
<keyword evidence="1" id="KW-0678">Repressor</keyword>
<name>A0A423Q1F1_9GAMM</name>
<dbReference type="FunCoup" id="A0A423Q1F1">
    <property type="interactions" value="128"/>
</dbReference>
<dbReference type="PANTHER" id="PTHR30055:SF240">
    <property type="entry name" value="HTH-TYPE TRANSCRIPTIONAL REGULATOR ACRR"/>
    <property type="match status" value="1"/>
</dbReference>
<evidence type="ECO:0000256" key="1">
    <source>
        <dbReference type="ARBA" id="ARBA00022491"/>
    </source>
</evidence>
<keyword evidence="3 5" id="KW-0238">DNA-binding</keyword>
<dbReference type="GO" id="GO:0003700">
    <property type="term" value="F:DNA-binding transcription factor activity"/>
    <property type="evidence" value="ECO:0007669"/>
    <property type="project" value="TreeGrafter"/>
</dbReference>
<accession>A0A423Q1F1</accession>
<dbReference type="Pfam" id="PF08361">
    <property type="entry name" value="TetR_C_2"/>
    <property type="match status" value="1"/>
</dbReference>
<evidence type="ECO:0000256" key="4">
    <source>
        <dbReference type="ARBA" id="ARBA00023163"/>
    </source>
</evidence>
<comment type="caution">
    <text evidence="7">The sequence shown here is derived from an EMBL/GenBank/DDBJ whole genome shotgun (WGS) entry which is preliminary data.</text>
</comment>
<dbReference type="Pfam" id="PF00440">
    <property type="entry name" value="TetR_N"/>
    <property type="match status" value="1"/>
</dbReference>
<proteinExistence type="predicted"/>
<evidence type="ECO:0000313" key="7">
    <source>
        <dbReference type="EMBL" id="ROO32319.1"/>
    </source>
</evidence>
<dbReference type="PANTHER" id="PTHR30055">
    <property type="entry name" value="HTH-TYPE TRANSCRIPTIONAL REGULATOR RUTR"/>
    <property type="match status" value="1"/>
</dbReference>
<dbReference type="Proteomes" id="UP000285310">
    <property type="component" value="Unassembled WGS sequence"/>
</dbReference>
<dbReference type="InParanoid" id="A0A423Q1F1"/>
<dbReference type="PRINTS" id="PR00455">
    <property type="entry name" value="HTHTETR"/>
</dbReference>
<dbReference type="Gene3D" id="1.10.357.10">
    <property type="entry name" value="Tetracycline Repressor, domain 2"/>
    <property type="match status" value="1"/>
</dbReference>
<evidence type="ECO:0000256" key="2">
    <source>
        <dbReference type="ARBA" id="ARBA00023015"/>
    </source>
</evidence>
<dbReference type="EMBL" id="AYKG01000002">
    <property type="protein sequence ID" value="ROO32319.1"/>
    <property type="molecule type" value="Genomic_DNA"/>
</dbReference>
<evidence type="ECO:0000256" key="3">
    <source>
        <dbReference type="ARBA" id="ARBA00023125"/>
    </source>
</evidence>
<dbReference type="PROSITE" id="PS50977">
    <property type="entry name" value="HTH_TETR_2"/>
    <property type="match status" value="1"/>
</dbReference>
<dbReference type="RefSeq" id="WP_184999697.1">
    <property type="nucleotide sequence ID" value="NZ_AYKG01000002.1"/>
</dbReference>
<dbReference type="InterPro" id="IPR001647">
    <property type="entry name" value="HTH_TetR"/>
</dbReference>
<gene>
    <name evidence="7" type="ORF">SAJA_01525</name>
</gene>
<keyword evidence="8" id="KW-1185">Reference proteome</keyword>
<organism evidence="7 8">
    <name type="scientific">Salinisphaera japonica YTM-1</name>
    <dbReference type="NCBI Taxonomy" id="1209778"/>
    <lineage>
        <taxon>Bacteria</taxon>
        <taxon>Pseudomonadati</taxon>
        <taxon>Pseudomonadota</taxon>
        <taxon>Gammaproteobacteria</taxon>
        <taxon>Salinisphaerales</taxon>
        <taxon>Salinisphaeraceae</taxon>
        <taxon>Salinisphaera</taxon>
    </lineage>
</organism>
<sequence length="215" mass="23734">MARKTKSESVQTRERILDAAEIEMLARGVGKASLEQIARRAAVTRGAIYWHFEDKTSLLQAMIARTKMPMRDLRRCIGQHIPGAAPRELLREMMLHAVQRLAGDAQHRRVCHIVLHRCEINDQEVTSNRVLEAMFDETRTALLALCEEIADDFPLAQGLSPADASDMIVAFLAGLYECSLRHPATYAVENNATAKIDALLNGLFPAPAGTSLSAS</sequence>
<dbReference type="InterPro" id="IPR023772">
    <property type="entry name" value="DNA-bd_HTH_TetR-type_CS"/>
</dbReference>
<feature type="domain" description="HTH tetR-type" evidence="6">
    <location>
        <begin position="10"/>
        <end position="70"/>
    </location>
</feature>
<dbReference type="SUPFAM" id="SSF48498">
    <property type="entry name" value="Tetracyclin repressor-like, C-terminal domain"/>
    <property type="match status" value="1"/>
</dbReference>
<dbReference type="SUPFAM" id="SSF46689">
    <property type="entry name" value="Homeodomain-like"/>
    <property type="match status" value="1"/>
</dbReference>
<dbReference type="InterPro" id="IPR050109">
    <property type="entry name" value="HTH-type_TetR-like_transc_reg"/>
</dbReference>
<reference evidence="7 8" key="1">
    <citation type="submission" date="2013-10" db="EMBL/GenBank/DDBJ databases">
        <title>Salinisphaera japonica YTM-1 Genome Sequencing.</title>
        <authorList>
            <person name="Lai Q."/>
            <person name="Li C."/>
            <person name="Shao Z."/>
        </authorList>
    </citation>
    <scope>NUCLEOTIDE SEQUENCE [LARGE SCALE GENOMIC DNA]</scope>
    <source>
        <strain evidence="7 8">YTM-1</strain>
    </source>
</reference>
<dbReference type="AlphaFoldDB" id="A0A423Q1F1"/>
<evidence type="ECO:0000256" key="5">
    <source>
        <dbReference type="PROSITE-ProRule" id="PRU00335"/>
    </source>
</evidence>
<keyword evidence="4" id="KW-0804">Transcription</keyword>